<keyword evidence="1" id="KW-0472">Membrane</keyword>
<keyword evidence="1" id="KW-1133">Transmembrane helix</keyword>
<evidence type="ECO:0000313" key="2">
    <source>
        <dbReference type="EMBL" id="CAD7442109.1"/>
    </source>
</evidence>
<feature type="transmembrane region" description="Helical" evidence="1">
    <location>
        <begin position="29"/>
        <end position="53"/>
    </location>
</feature>
<dbReference type="EMBL" id="OD565568">
    <property type="protein sequence ID" value="CAD7442109.1"/>
    <property type="molecule type" value="Genomic_DNA"/>
</dbReference>
<feature type="transmembrane region" description="Helical" evidence="1">
    <location>
        <begin position="109"/>
        <end position="126"/>
    </location>
</feature>
<reference evidence="2" key="1">
    <citation type="submission" date="2020-11" db="EMBL/GenBank/DDBJ databases">
        <authorList>
            <person name="Tran Van P."/>
        </authorList>
    </citation>
    <scope>NUCLEOTIDE SEQUENCE</scope>
</reference>
<evidence type="ECO:0000256" key="1">
    <source>
        <dbReference type="SAM" id="Phobius"/>
    </source>
</evidence>
<accession>A0A7R9EVZ4</accession>
<name>A0A7R9EVZ4_9NEOP</name>
<proteinExistence type="predicted"/>
<organism evidence="2">
    <name type="scientific">Timema bartmani</name>
    <dbReference type="NCBI Taxonomy" id="61472"/>
    <lineage>
        <taxon>Eukaryota</taxon>
        <taxon>Metazoa</taxon>
        <taxon>Ecdysozoa</taxon>
        <taxon>Arthropoda</taxon>
        <taxon>Hexapoda</taxon>
        <taxon>Insecta</taxon>
        <taxon>Pterygota</taxon>
        <taxon>Neoptera</taxon>
        <taxon>Polyneoptera</taxon>
        <taxon>Phasmatodea</taxon>
        <taxon>Timematodea</taxon>
        <taxon>Timematoidea</taxon>
        <taxon>Timematidae</taxon>
        <taxon>Timema</taxon>
    </lineage>
</organism>
<protein>
    <submittedName>
        <fullName evidence="2">Uncharacterized protein</fullName>
    </submittedName>
</protein>
<dbReference type="AlphaFoldDB" id="A0A7R9EVZ4"/>
<keyword evidence="1" id="KW-0812">Transmembrane</keyword>
<sequence>MTHFYHSIADCYNTCELGLYHRMTHKSSLIMVGAQEMAGLVIIIIILILTALIEARWKPGKKATKDDERRGIVQKAGDIIREDIRLRAYYVDNYTVRGTLNNYEDVPDFIASFIARIFMGAVVYFMSGTGLEDLLSTVYVRPSVIHMISEHAFTREFRAHSIIQLALVKLLLQRCKDFNSFKEDMEILKAGLLNGAISATEAVKADVTTRILKIFHEMHDQKGVETGPYTFLMSVPYYRIYTLQVLFTTQNQHAFI</sequence>
<gene>
    <name evidence="2" type="ORF">TBIB3V08_LOCUS4551</name>
</gene>